<keyword evidence="9" id="KW-1185">Reference proteome</keyword>
<protein>
    <recommendedName>
        <fullName evidence="6">Caveolin</fullName>
    </recommendedName>
</protein>
<dbReference type="Pfam" id="PF01146">
    <property type="entry name" value="Caveolin"/>
    <property type="match status" value="1"/>
</dbReference>
<dbReference type="AlphaFoldDB" id="A0AAE1B069"/>
<evidence type="ECO:0000256" key="6">
    <source>
        <dbReference type="RuleBase" id="RU000680"/>
    </source>
</evidence>
<evidence type="ECO:0000313" key="9">
    <source>
        <dbReference type="Proteomes" id="UP001283361"/>
    </source>
</evidence>
<dbReference type="GO" id="GO:0070836">
    <property type="term" value="P:caveola assembly"/>
    <property type="evidence" value="ECO:0007669"/>
    <property type="project" value="InterPro"/>
</dbReference>
<dbReference type="GO" id="GO:0000139">
    <property type="term" value="C:Golgi membrane"/>
    <property type="evidence" value="ECO:0007669"/>
    <property type="project" value="UniProtKB-SubCell"/>
</dbReference>
<evidence type="ECO:0000313" key="8">
    <source>
        <dbReference type="EMBL" id="KAK3796840.1"/>
    </source>
</evidence>
<dbReference type="InterPro" id="IPR001612">
    <property type="entry name" value="Caveolin"/>
</dbReference>
<organism evidence="8 9">
    <name type="scientific">Elysia crispata</name>
    <name type="common">lettuce slug</name>
    <dbReference type="NCBI Taxonomy" id="231223"/>
    <lineage>
        <taxon>Eukaryota</taxon>
        <taxon>Metazoa</taxon>
        <taxon>Spiralia</taxon>
        <taxon>Lophotrochozoa</taxon>
        <taxon>Mollusca</taxon>
        <taxon>Gastropoda</taxon>
        <taxon>Heterobranchia</taxon>
        <taxon>Euthyneura</taxon>
        <taxon>Panpulmonata</taxon>
        <taxon>Sacoglossa</taxon>
        <taxon>Placobranchoidea</taxon>
        <taxon>Plakobranchidae</taxon>
        <taxon>Elysia</taxon>
    </lineage>
</organism>
<evidence type="ECO:0000256" key="5">
    <source>
        <dbReference type="ARBA" id="ARBA00023136"/>
    </source>
</evidence>
<gene>
    <name evidence="8" type="ORF">RRG08_015002</name>
</gene>
<sequence>MMSSAGVDLVMRDPNNINDRVKVCFEDVLAEPEGGHSFDCVWANSYRCFECCKNCWYKLLTLFFGICIAMYWGYEFAVITFWHVWIYTPALRVYMIECGFLQKFWHSCLQCYLRPLFEACGYCFSSIRVTNSTE</sequence>
<keyword evidence="7" id="KW-0812">Transmembrane</keyword>
<dbReference type="PANTHER" id="PTHR10844">
    <property type="entry name" value="CAVEOLIN"/>
    <property type="match status" value="1"/>
</dbReference>
<dbReference type="GO" id="GO:0060090">
    <property type="term" value="F:molecular adaptor activity"/>
    <property type="evidence" value="ECO:0007669"/>
    <property type="project" value="TreeGrafter"/>
</dbReference>
<dbReference type="Proteomes" id="UP001283361">
    <property type="component" value="Unassembled WGS sequence"/>
</dbReference>
<evidence type="ECO:0000256" key="2">
    <source>
        <dbReference type="ARBA" id="ARBA00010988"/>
    </source>
</evidence>
<keyword evidence="5 6" id="KW-0472">Membrane</keyword>
<comment type="similarity">
    <text evidence="2 6">Belongs to the caveolin family.</text>
</comment>
<dbReference type="GO" id="GO:0005901">
    <property type="term" value="C:caveola"/>
    <property type="evidence" value="ECO:0007669"/>
    <property type="project" value="UniProtKB-SubCell"/>
</dbReference>
<evidence type="ECO:0000256" key="7">
    <source>
        <dbReference type="SAM" id="Phobius"/>
    </source>
</evidence>
<accession>A0AAE1B069</accession>
<dbReference type="PANTHER" id="PTHR10844:SF19">
    <property type="entry name" value="CAVEOLIN-2"/>
    <property type="match status" value="1"/>
</dbReference>
<keyword evidence="7" id="KW-1133">Transmembrane helix</keyword>
<keyword evidence="3 6" id="KW-1003">Cell membrane</keyword>
<evidence type="ECO:0000256" key="1">
    <source>
        <dbReference type="ARBA" id="ARBA00004202"/>
    </source>
</evidence>
<dbReference type="EMBL" id="JAWDGP010000839">
    <property type="protein sequence ID" value="KAK3796840.1"/>
    <property type="molecule type" value="Genomic_DNA"/>
</dbReference>
<evidence type="ECO:0000256" key="3">
    <source>
        <dbReference type="ARBA" id="ARBA00022475"/>
    </source>
</evidence>
<keyword evidence="4 6" id="KW-0333">Golgi apparatus</keyword>
<comment type="caution">
    <text evidence="8">The sequence shown here is derived from an EMBL/GenBank/DDBJ whole genome shotgun (WGS) entry which is preliminary data.</text>
</comment>
<comment type="subcellular location">
    <subcellularLocation>
        <location evidence="1 6">Cell membrane</location>
        <topology evidence="1 6">Peripheral membrane protein</topology>
    </subcellularLocation>
    <subcellularLocation>
        <location evidence="6">Golgi apparatus membrane</location>
        <topology evidence="6">Peripheral membrane protein</topology>
    </subcellularLocation>
    <subcellularLocation>
        <location evidence="6">Membrane</location>
        <location evidence="6">Caveola</location>
        <topology evidence="6">Peripheral membrane protein</topology>
    </subcellularLocation>
</comment>
<name>A0AAE1B069_9GAST</name>
<evidence type="ECO:0000256" key="4">
    <source>
        <dbReference type="ARBA" id="ARBA00023034"/>
    </source>
</evidence>
<reference evidence="8" key="1">
    <citation type="journal article" date="2023" name="G3 (Bethesda)">
        <title>A reference genome for the long-term kleptoplast-retaining sea slug Elysia crispata morphotype clarki.</title>
        <authorList>
            <person name="Eastman K.E."/>
            <person name="Pendleton A.L."/>
            <person name="Shaikh M.A."/>
            <person name="Suttiyut T."/>
            <person name="Ogas R."/>
            <person name="Tomko P."/>
            <person name="Gavelis G."/>
            <person name="Widhalm J.R."/>
            <person name="Wisecaver J.H."/>
        </authorList>
    </citation>
    <scope>NUCLEOTIDE SEQUENCE</scope>
    <source>
        <strain evidence="8">ECLA1</strain>
    </source>
</reference>
<comment type="function">
    <text evidence="6">May act as a scaffolding protein within caveolar membranes. Interacts directly with G-protein alpha subunits and can functionally regulate their activity.</text>
</comment>
<feature type="transmembrane region" description="Helical" evidence="7">
    <location>
        <begin position="55"/>
        <end position="74"/>
    </location>
</feature>
<proteinExistence type="inferred from homology"/>